<proteinExistence type="predicted"/>
<dbReference type="Gene3D" id="3.40.50.12100">
    <property type="entry name" value="Stimulator of interferon genes protein"/>
    <property type="match status" value="1"/>
</dbReference>
<dbReference type="Proteomes" id="UP001164746">
    <property type="component" value="Chromosome 15"/>
</dbReference>
<dbReference type="InterPro" id="IPR038623">
    <property type="entry name" value="STING_C_sf"/>
</dbReference>
<accession>A0ABY7G0E0</accession>
<evidence type="ECO:0000313" key="2">
    <source>
        <dbReference type="Proteomes" id="UP001164746"/>
    </source>
</evidence>
<keyword evidence="2" id="KW-1185">Reference proteome</keyword>
<sequence>MVPRLKLVNLKYHMLLPYSCKTHPSLSGRDDASGIEIKYRFFADMPNVLTAIYELRERSLMSGVDSRLQLDRFYYTYNKVFNHSKNKDYNETIVMLKYDDQKRTYYQELYDALKASATAAKESPTSGQHKETVIYKRDEVESSGADRASAPEVVIICTENEKLDRELGGDIQTFLENKQVRVSAYAGDVGNETVEWYIVILSKESLRDELVSKQCHDILADSIDRNEVRLVIVLRELNTNEVPETINWVTLLNASEPTYLQNILNTVKGGKIEMEHRLPAGDVATGLTSGYLTNYLRHTLFLRSPRDEGHLDLRERMFKFMRENKITCGLIPKMFVICNKSCTIDQKEFCFIAEYCTPLRTLYKMANDLPLAGLHKHEMYAQMERFVSLFQEFTHTPRVKDTIGDFTDVVQLVIHDGSFLIGHYCFSFKAPHFASSPH</sequence>
<name>A0ABY7G0E0_MYAAR</name>
<evidence type="ECO:0008006" key="3">
    <source>
        <dbReference type="Google" id="ProtNLM"/>
    </source>
</evidence>
<gene>
    <name evidence="1" type="ORF">MAR_013579</name>
</gene>
<organism evidence="1 2">
    <name type="scientific">Mya arenaria</name>
    <name type="common">Soft-shell clam</name>
    <dbReference type="NCBI Taxonomy" id="6604"/>
    <lineage>
        <taxon>Eukaryota</taxon>
        <taxon>Metazoa</taxon>
        <taxon>Spiralia</taxon>
        <taxon>Lophotrochozoa</taxon>
        <taxon>Mollusca</taxon>
        <taxon>Bivalvia</taxon>
        <taxon>Autobranchia</taxon>
        <taxon>Heteroconchia</taxon>
        <taxon>Euheterodonta</taxon>
        <taxon>Imparidentia</taxon>
        <taxon>Neoheterodontei</taxon>
        <taxon>Myida</taxon>
        <taxon>Myoidea</taxon>
        <taxon>Myidae</taxon>
        <taxon>Mya</taxon>
    </lineage>
</organism>
<evidence type="ECO:0000313" key="1">
    <source>
        <dbReference type="EMBL" id="WAR27875.1"/>
    </source>
</evidence>
<reference evidence="1" key="1">
    <citation type="submission" date="2022-11" db="EMBL/GenBank/DDBJ databases">
        <title>Centuries of genome instability and evolution in soft-shell clam transmissible cancer (bioRxiv).</title>
        <authorList>
            <person name="Hart S.F.M."/>
            <person name="Yonemitsu M.A."/>
            <person name="Giersch R.M."/>
            <person name="Beal B.F."/>
            <person name="Arriagada G."/>
            <person name="Davis B.W."/>
            <person name="Ostrander E.A."/>
            <person name="Goff S.P."/>
            <person name="Metzger M.J."/>
        </authorList>
    </citation>
    <scope>NUCLEOTIDE SEQUENCE</scope>
    <source>
        <strain evidence="1">MELC-2E11</strain>
        <tissue evidence="1">Siphon/mantle</tissue>
    </source>
</reference>
<dbReference type="EMBL" id="CP111026">
    <property type="protein sequence ID" value="WAR27875.1"/>
    <property type="molecule type" value="Genomic_DNA"/>
</dbReference>
<protein>
    <recommendedName>
        <fullName evidence="3">Stimulator of interferon genes protein</fullName>
    </recommendedName>
</protein>